<dbReference type="AlphaFoldDB" id="A0A4Z2DFM2"/>
<feature type="domain" description="C3H1-type" evidence="7">
    <location>
        <begin position="690"/>
        <end position="717"/>
    </location>
</feature>
<feature type="zinc finger region" description="C3H1-type" evidence="6">
    <location>
        <begin position="690"/>
        <end position="717"/>
    </location>
</feature>
<proteinExistence type="inferred from homology"/>
<name>A0A4Z2DFM2_SCHJA</name>
<protein>
    <submittedName>
        <fullName evidence="8">Muscleblind-like protein isoform 1</fullName>
    </submittedName>
</protein>
<dbReference type="PANTHER" id="PTHR12675">
    <property type="entry name" value="MUSCLEBLIND-LIKE PROTEIN"/>
    <property type="match status" value="1"/>
</dbReference>
<sequence length="719" mass="77365">MLHSPLSNSYPNNCSSTADSECNLSFQPDLTVLQSAIPFLAKPLLAIAGFPASNNIPEPNPTTFASQTSPQVRTHQETLKFGTLNSPNLSGSSSLSSSLVSLHSASNSCVNNQQISISPVSLYSIHAPSGSRDSRWLKLRVCTSILDTSNSSLQTNTLKSEKEPNESENRCSIKVEDSSTKIDCSATVNCQNENESNFHCAVLGNTCPYAHPPQTVRVDNGYVTVCYDFVKRKLCKFSYCKYYHPPPHQTEAIIKRGDEQKKLLESQQRLSDLKQTLPTGLSTFNSVASCPSSLRWPPTTLFHPNVGGSVYGTYLTPLNSVPDPTSLSASALIAAAAVLQHTNPGTIVLPTSSTLSTGSAFPHDSVISKSTINNNASFAVSPEKWLPAKRANLSTLSSLDGTSQNKEPAVLCNGDEKTESTFQNGDTKCHMLDSGTSFPTNFTSGSFNPEFTAPNSCTDIGTSHVDTEVANMLNPLNMSIYGLPFSSQPVTPLYTPSQFVYPPLYSINNSCDAPTSIASVAATLSLNNFILQQQQQQQLQSHQLLRTQLPTVSSQQLPGPSLYSSYVPSPTLVTAAALAAAQQPAHDVHTNTSSVAFQQQQQALLLSLILRSQQAQLAAAQIAAAGYLSQNDTSRLPSIPTLQNHSCILDSSCSVPGALVNLPSGPYGTNFCSQNPMTNVAYINEKGHLLETLPICRDFKAGKCRRNSDCRYVHLVDGE</sequence>
<reference evidence="8 9" key="1">
    <citation type="submission" date="2019-03" db="EMBL/GenBank/DDBJ databases">
        <title>An improved genome assembly of the fluke Schistosoma japonicum.</title>
        <authorList>
            <person name="Hu W."/>
            <person name="Luo F."/>
            <person name="Yin M."/>
            <person name="Mo X."/>
            <person name="Sun C."/>
            <person name="Wu Q."/>
            <person name="Zhu B."/>
            <person name="Xiang M."/>
            <person name="Wang J."/>
            <person name="Wang Y."/>
            <person name="Zhang T."/>
            <person name="Xu B."/>
            <person name="Zheng H."/>
            <person name="Feng Z."/>
        </authorList>
    </citation>
    <scope>NUCLEOTIDE SEQUENCE [LARGE SCALE GENOMIC DNA]</scope>
    <source>
        <strain evidence="8">HuSjv2</strain>
        <tissue evidence="8">Worms</tissue>
    </source>
</reference>
<evidence type="ECO:0000259" key="7">
    <source>
        <dbReference type="PROSITE" id="PS50103"/>
    </source>
</evidence>
<evidence type="ECO:0000256" key="5">
    <source>
        <dbReference type="ARBA" id="ARBA00038226"/>
    </source>
</evidence>
<gene>
    <name evidence="8" type="ORF">EWB00_001475</name>
</gene>
<dbReference type="EMBL" id="SKCS01000151">
    <property type="protein sequence ID" value="TNN15293.1"/>
    <property type="molecule type" value="Genomic_DNA"/>
</dbReference>
<evidence type="ECO:0000313" key="8">
    <source>
        <dbReference type="EMBL" id="TNN15293.1"/>
    </source>
</evidence>
<comment type="similarity">
    <text evidence="5">Belongs to the muscleblind family.</text>
</comment>
<dbReference type="Proteomes" id="UP000311919">
    <property type="component" value="Unassembled WGS sequence"/>
</dbReference>
<accession>A0A4Z2DFM2</accession>
<evidence type="ECO:0000256" key="2">
    <source>
        <dbReference type="ARBA" id="ARBA00022737"/>
    </source>
</evidence>
<keyword evidence="1 6" id="KW-0479">Metal-binding</keyword>
<dbReference type="GO" id="GO:0003723">
    <property type="term" value="F:RNA binding"/>
    <property type="evidence" value="ECO:0007669"/>
    <property type="project" value="TreeGrafter"/>
</dbReference>
<comment type="caution">
    <text evidence="8">The sequence shown here is derived from an EMBL/GenBank/DDBJ whole genome shotgun (WGS) entry which is preliminary data.</text>
</comment>
<evidence type="ECO:0000256" key="4">
    <source>
        <dbReference type="ARBA" id="ARBA00022833"/>
    </source>
</evidence>
<dbReference type="GO" id="GO:0043484">
    <property type="term" value="P:regulation of RNA splicing"/>
    <property type="evidence" value="ECO:0007669"/>
    <property type="project" value="TreeGrafter"/>
</dbReference>
<organism evidence="8 9">
    <name type="scientific">Schistosoma japonicum</name>
    <name type="common">Blood fluke</name>
    <dbReference type="NCBI Taxonomy" id="6182"/>
    <lineage>
        <taxon>Eukaryota</taxon>
        <taxon>Metazoa</taxon>
        <taxon>Spiralia</taxon>
        <taxon>Lophotrochozoa</taxon>
        <taxon>Platyhelminthes</taxon>
        <taxon>Trematoda</taxon>
        <taxon>Digenea</taxon>
        <taxon>Strigeidida</taxon>
        <taxon>Schistosomatoidea</taxon>
        <taxon>Schistosomatidae</taxon>
        <taxon>Schistosoma</taxon>
    </lineage>
</organism>
<feature type="domain" description="C3H1-type" evidence="7">
    <location>
        <begin position="220"/>
        <end position="247"/>
    </location>
</feature>
<evidence type="ECO:0000256" key="1">
    <source>
        <dbReference type="ARBA" id="ARBA00022723"/>
    </source>
</evidence>
<feature type="zinc finger region" description="C3H1-type" evidence="6">
    <location>
        <begin position="220"/>
        <end position="247"/>
    </location>
</feature>
<dbReference type="SMART" id="SM00356">
    <property type="entry name" value="ZnF_C3H1"/>
    <property type="match status" value="2"/>
</dbReference>
<keyword evidence="9" id="KW-1185">Reference proteome</keyword>
<evidence type="ECO:0000256" key="3">
    <source>
        <dbReference type="ARBA" id="ARBA00022771"/>
    </source>
</evidence>
<dbReference type="InterPro" id="IPR000571">
    <property type="entry name" value="Znf_CCCH"/>
</dbReference>
<keyword evidence="4 6" id="KW-0862">Zinc</keyword>
<dbReference type="PANTHER" id="PTHR12675:SF12">
    <property type="entry name" value="PROTEIN MUSCLEBLIND"/>
    <property type="match status" value="1"/>
</dbReference>
<dbReference type="Pfam" id="PF22628">
    <property type="entry name" value="zf-CCCH_10"/>
    <property type="match status" value="1"/>
</dbReference>
<dbReference type="InterPro" id="IPR054429">
    <property type="entry name" value="Znf-CCCH_Muscleblind-like"/>
</dbReference>
<dbReference type="Gene3D" id="3.30.1370.210">
    <property type="match status" value="2"/>
</dbReference>
<dbReference type="GO" id="GO:0008270">
    <property type="term" value="F:zinc ion binding"/>
    <property type="evidence" value="ECO:0007669"/>
    <property type="project" value="UniProtKB-KW"/>
</dbReference>
<evidence type="ECO:0000313" key="9">
    <source>
        <dbReference type="Proteomes" id="UP000311919"/>
    </source>
</evidence>
<keyword evidence="2" id="KW-0677">Repeat</keyword>
<keyword evidence="3 6" id="KW-0863">Zinc-finger</keyword>
<dbReference type="PROSITE" id="PS50103">
    <property type="entry name" value="ZF_C3H1"/>
    <property type="match status" value="2"/>
</dbReference>
<evidence type="ECO:0000256" key="6">
    <source>
        <dbReference type="PROSITE-ProRule" id="PRU00723"/>
    </source>
</evidence>
<dbReference type="STRING" id="6182.A0A4Z2DFM2"/>
<dbReference type="OrthoDB" id="6285980at2759"/>